<accession>A0A7J6CCN5</accession>
<keyword evidence="2" id="KW-1185">Reference proteome</keyword>
<gene>
    <name evidence="1" type="ORF">G5714_016455</name>
</gene>
<name>A0A7J6CCN5_9TELE</name>
<evidence type="ECO:0000313" key="1">
    <source>
        <dbReference type="EMBL" id="KAF4103572.1"/>
    </source>
</evidence>
<reference evidence="1 2" key="1">
    <citation type="submission" date="2020-04" db="EMBL/GenBank/DDBJ databases">
        <title>Chromosome-level genome assembly of a cyprinid fish Onychostoma macrolepis by integration of Nanopore Sequencing, Bionano and Hi-C technology.</title>
        <authorList>
            <person name="Wang D."/>
        </authorList>
    </citation>
    <scope>NUCLEOTIDE SEQUENCE [LARGE SCALE GENOMIC DNA]</scope>
    <source>
        <strain evidence="1">SWU-2019</strain>
        <tissue evidence="1">Muscle</tissue>
    </source>
</reference>
<proteinExistence type="predicted"/>
<dbReference type="Proteomes" id="UP000579812">
    <property type="component" value="Unassembled WGS sequence"/>
</dbReference>
<comment type="caution">
    <text evidence="1">The sequence shown here is derived from an EMBL/GenBank/DDBJ whole genome shotgun (WGS) entry which is preliminary data.</text>
</comment>
<sequence length="203" mass="22485">MTDMDMTGKGADDIVLSENTVPPSSAAHAMPEVQVVTEEDMKLEADFDDVYSDCDGDGTSAQLILRLSEVTATKLVADADITLKREHFVGPIVVGMGVNAQYGEMRCERWTVKLTTGDNMFLVGDKVCLIKNIIQNDNAVYAIYTEFSRQSPFYTYPFNSDRLNIFVVNDASDELKSVEVSALRQKCVALPYRDGFLAIPLLH</sequence>
<dbReference type="EMBL" id="JAAMOB010000016">
    <property type="protein sequence ID" value="KAF4103572.1"/>
    <property type="molecule type" value="Genomic_DNA"/>
</dbReference>
<organism evidence="1 2">
    <name type="scientific">Onychostoma macrolepis</name>
    <dbReference type="NCBI Taxonomy" id="369639"/>
    <lineage>
        <taxon>Eukaryota</taxon>
        <taxon>Metazoa</taxon>
        <taxon>Chordata</taxon>
        <taxon>Craniata</taxon>
        <taxon>Vertebrata</taxon>
        <taxon>Euteleostomi</taxon>
        <taxon>Actinopterygii</taxon>
        <taxon>Neopterygii</taxon>
        <taxon>Teleostei</taxon>
        <taxon>Ostariophysi</taxon>
        <taxon>Cypriniformes</taxon>
        <taxon>Cyprinidae</taxon>
        <taxon>Acrossocheilinae</taxon>
        <taxon>Onychostoma</taxon>
    </lineage>
</organism>
<protein>
    <submittedName>
        <fullName evidence="1">Uncharacterized protein</fullName>
    </submittedName>
</protein>
<dbReference type="AlphaFoldDB" id="A0A7J6CCN5"/>
<evidence type="ECO:0000313" key="2">
    <source>
        <dbReference type="Proteomes" id="UP000579812"/>
    </source>
</evidence>